<evidence type="ECO:0000313" key="2">
    <source>
        <dbReference type="Proteomes" id="UP000824469"/>
    </source>
</evidence>
<accession>A0AA38FJC4</accession>
<dbReference type="EMBL" id="JAHRHJ020000008">
    <property type="protein sequence ID" value="KAH9304841.1"/>
    <property type="molecule type" value="Genomic_DNA"/>
</dbReference>
<dbReference type="AlphaFoldDB" id="A0AA38FJC4"/>
<name>A0AA38FJC4_TAXCH</name>
<keyword evidence="2" id="KW-1185">Reference proteome</keyword>
<reference evidence="1 2" key="1">
    <citation type="journal article" date="2021" name="Nat. Plants">
        <title>The Taxus genome provides insights into paclitaxel biosynthesis.</title>
        <authorList>
            <person name="Xiong X."/>
            <person name="Gou J."/>
            <person name="Liao Q."/>
            <person name="Li Y."/>
            <person name="Zhou Q."/>
            <person name="Bi G."/>
            <person name="Li C."/>
            <person name="Du R."/>
            <person name="Wang X."/>
            <person name="Sun T."/>
            <person name="Guo L."/>
            <person name="Liang H."/>
            <person name="Lu P."/>
            <person name="Wu Y."/>
            <person name="Zhang Z."/>
            <person name="Ro D.K."/>
            <person name="Shang Y."/>
            <person name="Huang S."/>
            <person name="Yan J."/>
        </authorList>
    </citation>
    <scope>NUCLEOTIDE SEQUENCE [LARGE SCALE GENOMIC DNA]</scope>
    <source>
        <strain evidence="1">Ta-2019</strain>
    </source>
</reference>
<sequence length="55" mass="5969">LRIPRTFVPHVQSSPGPIVPFSPNSADSRILRTFIPHVPSSPGRIVPFSSDSDDS</sequence>
<feature type="non-terminal residue" evidence="1">
    <location>
        <position position="1"/>
    </location>
</feature>
<dbReference type="Proteomes" id="UP000824469">
    <property type="component" value="Unassembled WGS sequence"/>
</dbReference>
<feature type="non-terminal residue" evidence="1">
    <location>
        <position position="55"/>
    </location>
</feature>
<proteinExistence type="predicted"/>
<gene>
    <name evidence="1" type="ORF">KI387_009245</name>
</gene>
<organism evidence="1 2">
    <name type="scientific">Taxus chinensis</name>
    <name type="common">Chinese yew</name>
    <name type="synonym">Taxus wallichiana var. chinensis</name>
    <dbReference type="NCBI Taxonomy" id="29808"/>
    <lineage>
        <taxon>Eukaryota</taxon>
        <taxon>Viridiplantae</taxon>
        <taxon>Streptophyta</taxon>
        <taxon>Embryophyta</taxon>
        <taxon>Tracheophyta</taxon>
        <taxon>Spermatophyta</taxon>
        <taxon>Pinopsida</taxon>
        <taxon>Pinidae</taxon>
        <taxon>Conifers II</taxon>
        <taxon>Cupressales</taxon>
        <taxon>Taxaceae</taxon>
        <taxon>Taxus</taxon>
    </lineage>
</organism>
<protein>
    <submittedName>
        <fullName evidence="1">Uncharacterized protein</fullName>
    </submittedName>
</protein>
<evidence type="ECO:0000313" key="1">
    <source>
        <dbReference type="EMBL" id="KAH9304841.1"/>
    </source>
</evidence>
<comment type="caution">
    <text evidence="1">The sequence shown here is derived from an EMBL/GenBank/DDBJ whole genome shotgun (WGS) entry which is preliminary data.</text>
</comment>